<name>A0A8S9ZDK2_9BILA</name>
<keyword evidence="2" id="KW-1185">Reference proteome</keyword>
<comment type="caution">
    <text evidence="1">The sequence shown here is derived from an EMBL/GenBank/DDBJ whole genome shotgun (WGS) entry which is preliminary data.</text>
</comment>
<evidence type="ECO:0000313" key="1">
    <source>
        <dbReference type="EMBL" id="KAF7629242.1"/>
    </source>
</evidence>
<sequence length="339" mass="39697">MKTTHHKLSYVAQDQCKLQPGQFEHNSYGLVFKRPDNLLCDELLICYPTQLSGNNTLNDKHIKEKHVQGKRIEFIRDKQLIKEYFSKINKGQYLHRYAGCGCGMEVWFKRPTTSKTIIPVIIEEKNFLGKLFKDKDCPKRHISNKKYSFGKIINNEEIFVNFTIWSGREGKSGKIQLKIGRKIIFELFANEQFIKHIFKGKIIREIKQPINMLSIGATLILTFRYSSDMWGTEFVVTNGDFIIVTPVIGQKLNYKEIINMQNIFKHKKMNKEYIINVNTIRNDNVTFRFYCNTDLINVDFTNNKLLTSSNMQQNNATIYYYSNISIIKPGKLFEINMLI</sequence>
<dbReference type="AlphaFoldDB" id="A0A8S9ZDK2"/>
<organism evidence="1 2">
    <name type="scientific">Meloidogyne graminicola</name>
    <dbReference type="NCBI Taxonomy" id="189291"/>
    <lineage>
        <taxon>Eukaryota</taxon>
        <taxon>Metazoa</taxon>
        <taxon>Ecdysozoa</taxon>
        <taxon>Nematoda</taxon>
        <taxon>Chromadorea</taxon>
        <taxon>Rhabditida</taxon>
        <taxon>Tylenchina</taxon>
        <taxon>Tylenchomorpha</taxon>
        <taxon>Tylenchoidea</taxon>
        <taxon>Meloidogynidae</taxon>
        <taxon>Meloidogyninae</taxon>
        <taxon>Meloidogyne</taxon>
    </lineage>
</organism>
<protein>
    <submittedName>
        <fullName evidence="1">Galectin domain-containing protein</fullName>
    </submittedName>
</protein>
<dbReference type="OrthoDB" id="5899208at2759"/>
<gene>
    <name evidence="1" type="ORF">Mgra_00009231</name>
</gene>
<evidence type="ECO:0000313" key="2">
    <source>
        <dbReference type="Proteomes" id="UP000605970"/>
    </source>
</evidence>
<proteinExistence type="predicted"/>
<dbReference type="EMBL" id="JABEBT010000144">
    <property type="protein sequence ID" value="KAF7629242.1"/>
    <property type="molecule type" value="Genomic_DNA"/>
</dbReference>
<dbReference type="Proteomes" id="UP000605970">
    <property type="component" value="Unassembled WGS sequence"/>
</dbReference>
<accession>A0A8S9ZDK2</accession>
<reference evidence="1" key="1">
    <citation type="journal article" date="2020" name="Ecol. Evol.">
        <title>Genome structure and content of the rice root-knot nematode (Meloidogyne graminicola).</title>
        <authorList>
            <person name="Phan N.T."/>
            <person name="Danchin E.G.J."/>
            <person name="Klopp C."/>
            <person name="Perfus-Barbeoch L."/>
            <person name="Kozlowski D.K."/>
            <person name="Koutsovoulos G.D."/>
            <person name="Lopez-Roques C."/>
            <person name="Bouchez O."/>
            <person name="Zahm M."/>
            <person name="Besnard G."/>
            <person name="Bellafiore S."/>
        </authorList>
    </citation>
    <scope>NUCLEOTIDE SEQUENCE</scope>
    <source>
        <strain evidence="1">VN-18</strain>
    </source>
</reference>